<proteinExistence type="predicted"/>
<dbReference type="EMBL" id="JAANYN010000003">
    <property type="protein sequence ID" value="NHE56964.1"/>
    <property type="molecule type" value="Genomic_DNA"/>
</dbReference>
<name>A0ABX0H5Q1_9BACT</name>
<evidence type="ECO:0000313" key="1">
    <source>
        <dbReference type="EMBL" id="NHE56964.1"/>
    </source>
</evidence>
<sequence>MSSHHFVKEQQEPALLILTLEGWDLATLHSLLEWVPTIIVSQETVFKMLSLGIKVDIILADTDFQKENDVLSEEQFPVKFVTAGESRYMEAGLEYLVQSGHHAVNILAFDPFDADKLTPFLPFLDIVFFKNELRYSPANKGLIQKWLPRSKIQLLGEEGQKIRHETRNCTTWILLKSVDHLHVAEGLHGFKSEQLFWMGTSI</sequence>
<dbReference type="Proteomes" id="UP000649799">
    <property type="component" value="Unassembled WGS sequence"/>
</dbReference>
<dbReference type="RefSeq" id="WP_166145895.1">
    <property type="nucleotide sequence ID" value="NZ_JAANYN010000003.1"/>
</dbReference>
<accession>A0ABX0H5Q1</accession>
<organism evidence="1 2">
    <name type="scientific">Cyclobacterium plantarum</name>
    <dbReference type="NCBI Taxonomy" id="2716263"/>
    <lineage>
        <taxon>Bacteria</taxon>
        <taxon>Pseudomonadati</taxon>
        <taxon>Bacteroidota</taxon>
        <taxon>Cytophagia</taxon>
        <taxon>Cytophagales</taxon>
        <taxon>Cyclobacteriaceae</taxon>
        <taxon>Cyclobacterium</taxon>
    </lineage>
</organism>
<comment type="caution">
    <text evidence="1">The sequence shown here is derived from an EMBL/GenBank/DDBJ whole genome shotgun (WGS) entry which is preliminary data.</text>
</comment>
<reference evidence="1 2" key="1">
    <citation type="submission" date="2020-03" db="EMBL/GenBank/DDBJ databases">
        <title>Cyclobacterium plantarum sp. nov., a marine bacterium isolated from a coastal-marine wetland.</title>
        <authorList>
            <person name="Sanchez-Porro C."/>
            <person name="Ventosa A."/>
            <person name="Amoozegar M."/>
        </authorList>
    </citation>
    <scope>NUCLEOTIDE SEQUENCE [LARGE SCALE GENOMIC DNA]</scope>
    <source>
        <strain evidence="1 2">GBPx2</strain>
    </source>
</reference>
<gene>
    <name evidence="1" type="ORF">G9Q97_09080</name>
</gene>
<keyword evidence="2" id="KW-1185">Reference proteome</keyword>
<evidence type="ECO:0000313" key="2">
    <source>
        <dbReference type="Proteomes" id="UP000649799"/>
    </source>
</evidence>
<protein>
    <submittedName>
        <fullName evidence="1">Thiamine pyrophosphokinase</fullName>
    </submittedName>
</protein>